<proteinExistence type="predicted"/>
<name>A0ABM5J0K2_DIAVI</name>
<dbReference type="PANTHER" id="PTHR45815">
    <property type="entry name" value="PROTEIN DISULFIDE-ISOMERASE A6"/>
    <property type="match status" value="1"/>
</dbReference>
<dbReference type="EnsemblMetazoa" id="XM_028299866.2">
    <property type="protein sequence ID" value="XP_028155667.2"/>
    <property type="gene ID" value="LOC114349484"/>
</dbReference>
<protein>
    <recommendedName>
        <fullName evidence="2">Thioredoxin domain-containing protein</fullName>
    </recommendedName>
</protein>
<dbReference type="Gene3D" id="3.40.30.10">
    <property type="entry name" value="Glutaredoxin"/>
    <property type="match status" value="2"/>
</dbReference>
<evidence type="ECO:0000256" key="1">
    <source>
        <dbReference type="SAM" id="SignalP"/>
    </source>
</evidence>
<feature type="domain" description="Thioredoxin" evidence="2">
    <location>
        <begin position="10"/>
        <end position="138"/>
    </location>
</feature>
<dbReference type="CDD" id="cd03001">
    <property type="entry name" value="PDI_a_P5"/>
    <property type="match status" value="1"/>
</dbReference>
<keyword evidence="4" id="KW-1185">Reference proteome</keyword>
<organism evidence="3 4">
    <name type="scientific">Diabrotica virgifera virgifera</name>
    <name type="common">western corn rootworm</name>
    <dbReference type="NCBI Taxonomy" id="50390"/>
    <lineage>
        <taxon>Eukaryota</taxon>
        <taxon>Metazoa</taxon>
        <taxon>Ecdysozoa</taxon>
        <taxon>Arthropoda</taxon>
        <taxon>Hexapoda</taxon>
        <taxon>Insecta</taxon>
        <taxon>Pterygota</taxon>
        <taxon>Neoptera</taxon>
        <taxon>Endopterygota</taxon>
        <taxon>Coleoptera</taxon>
        <taxon>Polyphaga</taxon>
        <taxon>Cucujiformia</taxon>
        <taxon>Chrysomeloidea</taxon>
        <taxon>Chrysomelidae</taxon>
        <taxon>Galerucinae</taxon>
        <taxon>Diabroticina</taxon>
        <taxon>Diabroticites</taxon>
        <taxon>Diabrotica</taxon>
    </lineage>
</organism>
<dbReference type="PANTHER" id="PTHR45815:SF3">
    <property type="entry name" value="PROTEIN DISULFIDE-ISOMERASE A6"/>
    <property type="match status" value="1"/>
</dbReference>
<dbReference type="RefSeq" id="XP_028155667.2">
    <property type="nucleotide sequence ID" value="XM_028299866.2"/>
</dbReference>
<dbReference type="PROSITE" id="PS00194">
    <property type="entry name" value="THIOREDOXIN_1"/>
    <property type="match status" value="2"/>
</dbReference>
<reference evidence="3" key="1">
    <citation type="submission" date="2025-05" db="UniProtKB">
        <authorList>
            <consortium name="EnsemblMetazoa"/>
        </authorList>
    </citation>
    <scope>IDENTIFICATION</scope>
</reference>
<dbReference type="PROSITE" id="PS51352">
    <property type="entry name" value="THIOREDOXIN_2"/>
    <property type="match status" value="2"/>
</dbReference>
<dbReference type="Pfam" id="PF00085">
    <property type="entry name" value="Thioredoxin"/>
    <property type="match status" value="2"/>
</dbReference>
<feature type="signal peptide" evidence="1">
    <location>
        <begin position="1"/>
        <end position="24"/>
    </location>
</feature>
<dbReference type="PRINTS" id="PR00421">
    <property type="entry name" value="THIOREDOXIN"/>
</dbReference>
<feature type="chain" id="PRO_5046175538" description="Thioredoxin domain-containing protein" evidence="1">
    <location>
        <begin position="25"/>
        <end position="422"/>
    </location>
</feature>
<feature type="domain" description="Thioredoxin" evidence="2">
    <location>
        <begin position="152"/>
        <end position="281"/>
    </location>
</feature>
<evidence type="ECO:0000313" key="4">
    <source>
        <dbReference type="Proteomes" id="UP001652700"/>
    </source>
</evidence>
<dbReference type="InterPro" id="IPR036249">
    <property type="entry name" value="Thioredoxin-like_sf"/>
</dbReference>
<evidence type="ECO:0000313" key="3">
    <source>
        <dbReference type="EnsemblMetazoa" id="XP_028155667.2"/>
    </source>
</evidence>
<dbReference type="InterPro" id="IPR013766">
    <property type="entry name" value="Thioredoxin_domain"/>
</dbReference>
<evidence type="ECO:0000259" key="2">
    <source>
        <dbReference type="PROSITE" id="PS51352"/>
    </source>
</evidence>
<sequence length="422" mass="48052">MKMKYFALLLQFITILSELKFLEALYSDYKKVIQLTPNNFEKLVLKSDEVWVVEFYAPWCGYCQDLVPEYSKTANVLNGIAKVGAVDADKHKELAVKYTIRGFPTLKIFGADKLKPEEYNGGKTAKEIAKAVLKSIKEKITNLLEGKKQQITLKLDKEHVMTLTDKNFNDLVKYSDDAWMVLFFAPWCGHCQNLEPHWNDAARQLSGKVKFGAYDCTVYSTRSKEYKIQGYPTVKLFIPKVSPIDYDGGRNVADIVLWVSQKIEAYLPPPELLQIISKSIVIHECEEKKFAIVTFLPDILDCQSSCRNSYLDIIKSLSVRLKINKWCWLWSEANAQPEIEQVLQIGGSGYPTLVAVDYNNKSFATFVGAFTQDNLYDFLSNIDGENGHKTPIPTKMFPEVFVVDPWDGNDKDVSVANEKIEL</sequence>
<dbReference type="Proteomes" id="UP001652700">
    <property type="component" value="Unplaced"/>
</dbReference>
<accession>A0ABM5J0K2</accession>
<dbReference type="InterPro" id="IPR017937">
    <property type="entry name" value="Thioredoxin_CS"/>
</dbReference>
<dbReference type="GeneID" id="114349484"/>
<keyword evidence="1" id="KW-0732">Signal</keyword>
<dbReference type="SUPFAM" id="SSF52833">
    <property type="entry name" value="Thioredoxin-like"/>
    <property type="match status" value="3"/>
</dbReference>